<name>A0A7U4DPI3_DESPD</name>
<evidence type="ECO:0000313" key="2">
    <source>
        <dbReference type="Proteomes" id="UP000006365"/>
    </source>
</evidence>
<dbReference type="Pfam" id="PF02620">
    <property type="entry name" value="YceD"/>
    <property type="match status" value="1"/>
</dbReference>
<dbReference type="InterPro" id="IPR003772">
    <property type="entry name" value="YceD"/>
</dbReference>
<evidence type="ECO:0008006" key="3">
    <source>
        <dbReference type="Google" id="ProtNLM"/>
    </source>
</evidence>
<protein>
    <recommendedName>
        <fullName evidence="3">Metal-binding protein</fullName>
    </recommendedName>
</protein>
<dbReference type="KEGG" id="dpr:Despr_2018"/>
<dbReference type="RefSeq" id="WP_015724706.1">
    <property type="nucleotide sequence ID" value="NC_014972.1"/>
</dbReference>
<reference evidence="1 2" key="1">
    <citation type="journal article" date="2011" name="Stand. Genomic Sci.">
        <title>Complete genome sequence of Desulfobulbus propionicus type strain (1pr3).</title>
        <authorList>
            <person name="Pagani I."/>
            <person name="Lapidus A."/>
            <person name="Nolan M."/>
            <person name="Lucas S."/>
            <person name="Hammon N."/>
            <person name="Deshpande S."/>
            <person name="Cheng J.F."/>
            <person name="Chertkov O."/>
            <person name="Davenport K."/>
            <person name="Tapia R."/>
            <person name="Han C."/>
            <person name="Goodwin L."/>
            <person name="Pitluck S."/>
            <person name="Liolios K."/>
            <person name="Mavromatis K."/>
            <person name="Ivanova N."/>
            <person name="Mikhailova N."/>
            <person name="Pati A."/>
            <person name="Chen A."/>
            <person name="Palaniappan K."/>
            <person name="Land M."/>
            <person name="Hauser L."/>
            <person name="Chang Y.J."/>
            <person name="Jeffries C.D."/>
            <person name="Detter J.C."/>
            <person name="Brambilla E."/>
            <person name="Kannan K.P."/>
            <person name="Djao O.D."/>
            <person name="Rohde M."/>
            <person name="Pukall R."/>
            <person name="Spring S."/>
            <person name="Goker M."/>
            <person name="Sikorski J."/>
            <person name="Woyke T."/>
            <person name="Bristow J."/>
            <person name="Eisen J.A."/>
            <person name="Markowitz V."/>
            <person name="Hugenholtz P."/>
            <person name="Kyrpides N.C."/>
            <person name="Klenk H.P."/>
        </authorList>
    </citation>
    <scope>NUCLEOTIDE SEQUENCE [LARGE SCALE GENOMIC DNA]</scope>
    <source>
        <strain evidence="2">ATCC 33891 / DSM 2032 / 1pr3</strain>
    </source>
</reference>
<accession>A0A7U4DPI3</accession>
<dbReference type="AlphaFoldDB" id="A0A7U4DPI3"/>
<dbReference type="Proteomes" id="UP000006365">
    <property type="component" value="Chromosome"/>
</dbReference>
<keyword evidence="2" id="KW-1185">Reference proteome</keyword>
<organism evidence="1 2">
    <name type="scientific">Desulfobulbus propionicus (strain ATCC 33891 / DSM 2032 / VKM B-1956 / 1pr3)</name>
    <dbReference type="NCBI Taxonomy" id="577650"/>
    <lineage>
        <taxon>Bacteria</taxon>
        <taxon>Pseudomonadati</taxon>
        <taxon>Thermodesulfobacteriota</taxon>
        <taxon>Desulfobulbia</taxon>
        <taxon>Desulfobulbales</taxon>
        <taxon>Desulfobulbaceae</taxon>
        <taxon>Desulfobulbus</taxon>
    </lineage>
</organism>
<dbReference type="PANTHER" id="PTHR34374">
    <property type="entry name" value="LARGE RIBOSOMAL RNA SUBUNIT ACCUMULATION PROTEIN YCED HOMOLOG 1, CHLOROPLASTIC"/>
    <property type="match status" value="1"/>
</dbReference>
<dbReference type="PANTHER" id="PTHR34374:SF1">
    <property type="entry name" value="LARGE RIBOSOMAL RNA SUBUNIT ACCUMULATION PROTEIN YCED HOMOLOG 1, CHLOROPLASTIC"/>
    <property type="match status" value="1"/>
</dbReference>
<sequence>MQVRFNEISPYGSRFELTVIESLVAQRDFAIKGPLQAHCELRREGEAKVGMQGYLQAVVTLVCDRCLGDYDVQVDTDFQLLFEVESEASWRLKEVECTTTDLDIEVLEEPVIDLDDVFRQQIYLALPMKNLCAETCKGLCPRCGANLNGMHCSCAAEDNRSPFAGLARLKK</sequence>
<dbReference type="EMBL" id="CP002364">
    <property type="protein sequence ID" value="ADW18166.1"/>
    <property type="molecule type" value="Genomic_DNA"/>
</dbReference>
<evidence type="ECO:0000313" key="1">
    <source>
        <dbReference type="EMBL" id="ADW18166.1"/>
    </source>
</evidence>
<gene>
    <name evidence="1" type="ordered locus">Despr_2018</name>
</gene>
<proteinExistence type="predicted"/>